<name>A0A9W9CII7_9PLEO</name>
<sequence>MHNASSATTETTPTPPYTPPTRPGRLWAISDIHLSFKANREALEKLLPHPNDDLILCGDVGESAEHCRIAFAKATECFRQVFWVPGNHELYTLPSQKEQGCRGEDKYMECVEVAREFGILTPEDEYTLWEGEGGPCLIAPIFTLYDYSFRPDHVKLEDALEWAREEQIEATDEHLLHPDPYTSRIEWCNALVEKTERKLSAAVTAHPNIELIIVGHWPLREDLVKLFRVPRFSLWCGTKKTEDWHNKYNAKIVISGHLHIRRTDWIDGTRFEEVSLGYPRQWQECQDSGLDINDLLREILPGPETPPEGERNTVWRRYG</sequence>
<evidence type="ECO:0000256" key="1">
    <source>
        <dbReference type="SAM" id="MobiDB-lite"/>
    </source>
</evidence>
<comment type="caution">
    <text evidence="3">The sequence shown here is derived from an EMBL/GenBank/DDBJ whole genome shotgun (WGS) entry which is preliminary data.</text>
</comment>
<dbReference type="GO" id="GO:0016787">
    <property type="term" value="F:hydrolase activity"/>
    <property type="evidence" value="ECO:0007669"/>
    <property type="project" value="InterPro"/>
</dbReference>
<organism evidence="3 4">
    <name type="scientific">Neocucurbitaria cava</name>
    <dbReference type="NCBI Taxonomy" id="798079"/>
    <lineage>
        <taxon>Eukaryota</taxon>
        <taxon>Fungi</taxon>
        <taxon>Dikarya</taxon>
        <taxon>Ascomycota</taxon>
        <taxon>Pezizomycotina</taxon>
        <taxon>Dothideomycetes</taxon>
        <taxon>Pleosporomycetidae</taxon>
        <taxon>Pleosporales</taxon>
        <taxon>Pleosporineae</taxon>
        <taxon>Cucurbitariaceae</taxon>
        <taxon>Neocucurbitaria</taxon>
    </lineage>
</organism>
<keyword evidence="4" id="KW-1185">Reference proteome</keyword>
<reference evidence="3" key="1">
    <citation type="submission" date="2022-10" db="EMBL/GenBank/DDBJ databases">
        <title>Tapping the CABI collections for fungal endophytes: first genome assemblies for Collariella, Neodidymelliopsis, Ascochyta clinopodiicola, Didymella pomorum, Didymosphaeria variabile, Neocosmospora piperis and Neocucurbitaria cava.</title>
        <authorList>
            <person name="Hill R."/>
        </authorList>
    </citation>
    <scope>NUCLEOTIDE SEQUENCE</scope>
    <source>
        <strain evidence="3">IMI 356814</strain>
    </source>
</reference>
<dbReference type="Pfam" id="PF00149">
    <property type="entry name" value="Metallophos"/>
    <property type="match status" value="1"/>
</dbReference>
<dbReference type="OrthoDB" id="550558at2759"/>
<feature type="domain" description="Calcineurin-like phosphoesterase" evidence="2">
    <location>
        <begin position="25"/>
        <end position="260"/>
    </location>
</feature>
<accession>A0A9W9CII7</accession>
<evidence type="ECO:0000313" key="3">
    <source>
        <dbReference type="EMBL" id="KAJ4364188.1"/>
    </source>
</evidence>
<dbReference type="AlphaFoldDB" id="A0A9W9CII7"/>
<evidence type="ECO:0000313" key="4">
    <source>
        <dbReference type="Proteomes" id="UP001140560"/>
    </source>
</evidence>
<dbReference type="Gene3D" id="3.60.21.10">
    <property type="match status" value="1"/>
</dbReference>
<dbReference type="EMBL" id="JAPEUY010000018">
    <property type="protein sequence ID" value="KAJ4364188.1"/>
    <property type="molecule type" value="Genomic_DNA"/>
</dbReference>
<dbReference type="InterPro" id="IPR052963">
    <property type="entry name" value="Pantetheine_PDE"/>
</dbReference>
<feature type="region of interest" description="Disordered" evidence="1">
    <location>
        <begin position="1"/>
        <end position="23"/>
    </location>
</feature>
<dbReference type="InterPro" id="IPR004843">
    <property type="entry name" value="Calcineurin-like_PHP"/>
</dbReference>
<feature type="compositionally biased region" description="Pro residues" evidence="1">
    <location>
        <begin position="13"/>
        <end position="22"/>
    </location>
</feature>
<evidence type="ECO:0000259" key="2">
    <source>
        <dbReference type="Pfam" id="PF00149"/>
    </source>
</evidence>
<protein>
    <recommendedName>
        <fullName evidence="2">Calcineurin-like phosphoesterase domain-containing protein</fullName>
    </recommendedName>
</protein>
<dbReference type="Proteomes" id="UP001140560">
    <property type="component" value="Unassembled WGS sequence"/>
</dbReference>
<dbReference type="PANTHER" id="PTHR36492">
    <property type="match status" value="1"/>
</dbReference>
<gene>
    <name evidence="3" type="ORF">N0V83_009644</name>
</gene>
<dbReference type="SUPFAM" id="SSF56300">
    <property type="entry name" value="Metallo-dependent phosphatases"/>
    <property type="match status" value="1"/>
</dbReference>
<dbReference type="PANTHER" id="PTHR36492:SF2">
    <property type="entry name" value="[ACYL-CARRIER-PROTEIN] PHOSPHODIESTERASE PPTH"/>
    <property type="match status" value="1"/>
</dbReference>
<dbReference type="InterPro" id="IPR029052">
    <property type="entry name" value="Metallo-depent_PP-like"/>
</dbReference>
<proteinExistence type="predicted"/>
<dbReference type="CDD" id="cd00838">
    <property type="entry name" value="MPP_superfamily"/>
    <property type="match status" value="1"/>
</dbReference>